<evidence type="ECO:0000313" key="1">
    <source>
        <dbReference type="EMBL" id="KAJ8668316.1"/>
    </source>
</evidence>
<dbReference type="EMBL" id="CM056744">
    <property type="protein sequence ID" value="KAJ8668316.1"/>
    <property type="molecule type" value="Genomic_DNA"/>
</dbReference>
<sequence>MSQKSICTNFLSCLLLILLGNASGEYLAEWVGEGNDIVVVPHNIIRKDKAILYGIIKLRPSGKSSVLELHFDALQFKKQNTVELPTKNLNKFKLFSLGRNNALFIYSDEEDNGTISKFRGIVVDLMRNKQYNIEIPSDFPSRNFLNFIIYADKFDFLTNHSSVCKKFKVCRVSFDQEGRKLGEPVAFSPEKEWEMFFITPAQTNSLSGGFFARHFDEKSKKWQISFMDENAREKSSFEEPEGARYPASNSHNLFSICGIEEKSGESMNKIICTQYDSRTRKMTNSSTPVDKKVVDVAVANLHSGGYVFSTTNCDNSMKCDSFDVTVIAFNGNFAKKGPFSLNLDCNGVTEDKPNSAIAEIGDEMCFSFSCGNKKNYSKFKLYNKCLLEKTFRV</sequence>
<comment type="caution">
    <text evidence="1">The sequence shown here is derived from an EMBL/GenBank/DDBJ whole genome shotgun (WGS) entry which is preliminary data.</text>
</comment>
<name>A0ACC2NB75_9HYME</name>
<proteinExistence type="predicted"/>
<protein>
    <submittedName>
        <fullName evidence="1">Uncharacterized protein</fullName>
    </submittedName>
</protein>
<organism evidence="1 2">
    <name type="scientific">Eretmocerus hayati</name>
    <dbReference type="NCBI Taxonomy" id="131215"/>
    <lineage>
        <taxon>Eukaryota</taxon>
        <taxon>Metazoa</taxon>
        <taxon>Ecdysozoa</taxon>
        <taxon>Arthropoda</taxon>
        <taxon>Hexapoda</taxon>
        <taxon>Insecta</taxon>
        <taxon>Pterygota</taxon>
        <taxon>Neoptera</taxon>
        <taxon>Endopterygota</taxon>
        <taxon>Hymenoptera</taxon>
        <taxon>Apocrita</taxon>
        <taxon>Proctotrupomorpha</taxon>
        <taxon>Chalcidoidea</taxon>
        <taxon>Aphelinidae</taxon>
        <taxon>Aphelininae</taxon>
        <taxon>Eretmocerus</taxon>
    </lineage>
</organism>
<evidence type="ECO:0000313" key="2">
    <source>
        <dbReference type="Proteomes" id="UP001239111"/>
    </source>
</evidence>
<gene>
    <name evidence="1" type="ORF">QAD02_009979</name>
</gene>
<dbReference type="Proteomes" id="UP001239111">
    <property type="component" value="Chromosome 4"/>
</dbReference>
<reference evidence="1" key="1">
    <citation type="submission" date="2023-04" db="EMBL/GenBank/DDBJ databases">
        <title>A chromosome-level genome assembly of the parasitoid wasp Eretmocerus hayati.</title>
        <authorList>
            <person name="Zhong Y."/>
            <person name="Liu S."/>
            <person name="Liu Y."/>
        </authorList>
    </citation>
    <scope>NUCLEOTIDE SEQUENCE</scope>
    <source>
        <strain evidence="1">ZJU_SS_LIU_2023</strain>
    </source>
</reference>
<keyword evidence="2" id="KW-1185">Reference proteome</keyword>
<accession>A0ACC2NB75</accession>